<evidence type="ECO:0000256" key="1">
    <source>
        <dbReference type="SAM" id="Phobius"/>
    </source>
</evidence>
<dbReference type="Proteomes" id="UP001056708">
    <property type="component" value="Chromosome"/>
</dbReference>
<evidence type="ECO:0000313" key="4">
    <source>
        <dbReference type="Proteomes" id="UP001056708"/>
    </source>
</evidence>
<feature type="transmembrane region" description="Helical" evidence="1">
    <location>
        <begin position="94"/>
        <end position="110"/>
    </location>
</feature>
<sequence>MGVFLLFLGYIFVEVYPITLFAKLQLARVTPFMQLFCLLGFSILAQELWQKRNLGCGVLLIIVIVLEPNIALALILLTLIFLNDWQLRNGKGRFSWIAWGMIAGFLLFAVRDNPTQAIRNLGWLVMLWGCLMIPAAVQKIESHPTISQRLPQLRLSLMYTIGVVPLLILVLGLRGWLPRPLQNPFDGRLETQWFHNGERYRLGIQTQMVTPEDSLILVPDSTHDFRAYSQRSLVFTWKSMPFTERGIQEWFRRLQMMEALAADYEEHTVEQLVILARQFTADYVLTRQDWHPEIPYRVVAREGDWLLFQVPPPHSGSLVQGKSPK</sequence>
<feature type="domain" description="DUF6798" evidence="2">
    <location>
        <begin position="210"/>
        <end position="256"/>
    </location>
</feature>
<keyword evidence="1" id="KW-0812">Transmembrane</keyword>
<protein>
    <recommendedName>
        <fullName evidence="2">DUF6798 domain-containing protein</fullName>
    </recommendedName>
</protein>
<evidence type="ECO:0000313" key="3">
    <source>
        <dbReference type="EMBL" id="USR91755.1"/>
    </source>
</evidence>
<organism evidence="3 4">
    <name type="scientific">Phormidium yuhuli AB48</name>
    <dbReference type="NCBI Taxonomy" id="2940671"/>
    <lineage>
        <taxon>Bacteria</taxon>
        <taxon>Bacillati</taxon>
        <taxon>Cyanobacteriota</taxon>
        <taxon>Cyanophyceae</taxon>
        <taxon>Oscillatoriophycideae</taxon>
        <taxon>Oscillatoriales</taxon>
        <taxon>Oscillatoriaceae</taxon>
        <taxon>Phormidium</taxon>
        <taxon>Phormidium yuhuli</taxon>
    </lineage>
</organism>
<feature type="transmembrane region" description="Helical" evidence="1">
    <location>
        <begin position="57"/>
        <end position="82"/>
    </location>
</feature>
<accession>A0ABY5ARA3</accession>
<reference evidence="3" key="1">
    <citation type="submission" date="2022-06" db="EMBL/GenBank/DDBJ databases">
        <title>Genome sequence of Phormidium yuhuli AB48 isolated from an industrial photobioreactor environment.</title>
        <authorList>
            <person name="Qiu Y."/>
            <person name="Noonan A.J.C."/>
            <person name="Dofher K."/>
            <person name="Koch M."/>
            <person name="Kieft B."/>
            <person name="Lin X."/>
            <person name="Ziels R.M."/>
            <person name="Hallam S.J."/>
        </authorList>
    </citation>
    <scope>NUCLEOTIDE SEQUENCE</scope>
    <source>
        <strain evidence="3">AB48</strain>
    </source>
</reference>
<feature type="transmembrane region" description="Helical" evidence="1">
    <location>
        <begin position="157"/>
        <end position="177"/>
    </location>
</feature>
<gene>
    <name evidence="3" type="ORF">NEA10_03225</name>
</gene>
<feature type="transmembrane region" description="Helical" evidence="1">
    <location>
        <begin position="117"/>
        <end position="137"/>
    </location>
</feature>
<dbReference type="InterPro" id="IPR046477">
    <property type="entry name" value="DUF6798"/>
</dbReference>
<feature type="transmembrane region" description="Helical" evidence="1">
    <location>
        <begin position="27"/>
        <end position="45"/>
    </location>
</feature>
<proteinExistence type="predicted"/>
<keyword evidence="1" id="KW-1133">Transmembrane helix</keyword>
<keyword evidence="4" id="KW-1185">Reference proteome</keyword>
<dbReference type="RefSeq" id="WP_252663785.1">
    <property type="nucleotide sequence ID" value="NZ_CP098611.1"/>
</dbReference>
<evidence type="ECO:0000259" key="2">
    <source>
        <dbReference type="Pfam" id="PF20604"/>
    </source>
</evidence>
<dbReference type="EMBL" id="CP098611">
    <property type="protein sequence ID" value="USR91755.1"/>
    <property type="molecule type" value="Genomic_DNA"/>
</dbReference>
<dbReference type="Pfam" id="PF20604">
    <property type="entry name" value="DUF6798"/>
    <property type="match status" value="1"/>
</dbReference>
<keyword evidence="1" id="KW-0472">Membrane</keyword>
<name>A0ABY5ARA3_9CYAN</name>